<organism evidence="2 3">
    <name type="scientific">Araneus ventricosus</name>
    <name type="common">Orbweaver spider</name>
    <name type="synonym">Epeira ventricosa</name>
    <dbReference type="NCBI Taxonomy" id="182803"/>
    <lineage>
        <taxon>Eukaryota</taxon>
        <taxon>Metazoa</taxon>
        <taxon>Ecdysozoa</taxon>
        <taxon>Arthropoda</taxon>
        <taxon>Chelicerata</taxon>
        <taxon>Arachnida</taxon>
        <taxon>Araneae</taxon>
        <taxon>Araneomorphae</taxon>
        <taxon>Entelegynae</taxon>
        <taxon>Araneoidea</taxon>
        <taxon>Araneidae</taxon>
        <taxon>Araneus</taxon>
    </lineage>
</organism>
<keyword evidence="3" id="KW-1185">Reference proteome</keyword>
<protein>
    <submittedName>
        <fullName evidence="2">Uncharacterized protein</fullName>
    </submittedName>
</protein>
<dbReference type="AlphaFoldDB" id="A0A4Y2HU02"/>
<comment type="caution">
    <text evidence="2">The sequence shown here is derived from an EMBL/GenBank/DDBJ whole genome shotgun (WGS) entry which is preliminary data.</text>
</comment>
<dbReference type="EMBL" id="BGPR01002159">
    <property type="protein sequence ID" value="GBM68728.1"/>
    <property type="molecule type" value="Genomic_DNA"/>
</dbReference>
<feature type="region of interest" description="Disordered" evidence="1">
    <location>
        <begin position="1"/>
        <end position="67"/>
    </location>
</feature>
<gene>
    <name evidence="2" type="ORF">AVEN_69139_1</name>
</gene>
<name>A0A4Y2HU02_ARAVE</name>
<evidence type="ECO:0000313" key="3">
    <source>
        <dbReference type="Proteomes" id="UP000499080"/>
    </source>
</evidence>
<proteinExistence type="predicted"/>
<feature type="compositionally biased region" description="Polar residues" evidence="1">
    <location>
        <begin position="9"/>
        <end position="37"/>
    </location>
</feature>
<reference evidence="2 3" key="1">
    <citation type="journal article" date="2019" name="Sci. Rep.">
        <title>Orb-weaving spider Araneus ventricosus genome elucidates the spidroin gene catalogue.</title>
        <authorList>
            <person name="Kono N."/>
            <person name="Nakamura H."/>
            <person name="Ohtoshi R."/>
            <person name="Moran D.A.P."/>
            <person name="Shinohara A."/>
            <person name="Yoshida Y."/>
            <person name="Fujiwara M."/>
            <person name="Mori M."/>
            <person name="Tomita M."/>
            <person name="Arakawa K."/>
        </authorList>
    </citation>
    <scope>NUCLEOTIDE SEQUENCE [LARGE SCALE GENOMIC DNA]</scope>
</reference>
<sequence length="121" mass="13764">MERKDKLRNQNSNPQQAPGSTTNVCVRNKTANTQSATVFRRTVEPSPNLPLVSAPKNEPIKEKGPEKDVGLVRKDDTLYVLVKWKEDFCFILSEVFHFCHFFKCCVKDNGCCSRSNVSEKI</sequence>
<accession>A0A4Y2HU02</accession>
<evidence type="ECO:0000313" key="2">
    <source>
        <dbReference type="EMBL" id="GBM68728.1"/>
    </source>
</evidence>
<feature type="compositionally biased region" description="Basic and acidic residues" evidence="1">
    <location>
        <begin position="58"/>
        <end position="67"/>
    </location>
</feature>
<evidence type="ECO:0000256" key="1">
    <source>
        <dbReference type="SAM" id="MobiDB-lite"/>
    </source>
</evidence>
<dbReference type="Proteomes" id="UP000499080">
    <property type="component" value="Unassembled WGS sequence"/>
</dbReference>